<evidence type="ECO:0000256" key="1">
    <source>
        <dbReference type="SAM" id="MobiDB-lite"/>
    </source>
</evidence>
<dbReference type="SUPFAM" id="SSF53448">
    <property type="entry name" value="Nucleotide-diphospho-sugar transferases"/>
    <property type="match status" value="1"/>
</dbReference>
<accession>A0A538UDG3</accession>
<dbReference type="EMBL" id="VBPB01000035">
    <property type="protein sequence ID" value="TMQ73877.1"/>
    <property type="molecule type" value="Genomic_DNA"/>
</dbReference>
<reference evidence="3 4" key="1">
    <citation type="journal article" date="2019" name="Nat. Microbiol.">
        <title>Mediterranean grassland soil C-N compound turnover is dependent on rainfall and depth, and is mediated by genomically divergent microorganisms.</title>
        <authorList>
            <person name="Diamond S."/>
            <person name="Andeer P.F."/>
            <person name="Li Z."/>
            <person name="Crits-Christoph A."/>
            <person name="Burstein D."/>
            <person name="Anantharaman K."/>
            <person name="Lane K.R."/>
            <person name="Thomas B.C."/>
            <person name="Pan C."/>
            <person name="Northen T.R."/>
            <person name="Banfield J.F."/>
        </authorList>
    </citation>
    <scope>NUCLEOTIDE SEQUENCE [LARGE SCALE GENOMIC DNA]</scope>
    <source>
        <strain evidence="3">WS_11</strain>
    </source>
</reference>
<sequence>MSAARSEPKASEDHQMSEREGPVRVAAVVLAAGASRRMGGANKLLAPFEGEPLVARAVDAALASRAAIVVVVTGFQPARVRRALAGRDVEFAHNRYHARGLGGSLRRGLRALDDGIEGALIQLADMPWVRADHLDALIAAFARARRRPICVPVRGRRRGNPVLWPVRHFAALCALQGDVGGRGLLRRYAGEVVRVAMSDAAVMRDVDTLADLKAASVPRASRARLP</sequence>
<dbReference type="InterPro" id="IPR029044">
    <property type="entry name" value="Nucleotide-diphossugar_trans"/>
</dbReference>
<dbReference type="Proteomes" id="UP000319771">
    <property type="component" value="Unassembled WGS sequence"/>
</dbReference>
<comment type="caution">
    <text evidence="3">The sequence shown here is derived from an EMBL/GenBank/DDBJ whole genome shotgun (WGS) entry which is preliminary data.</text>
</comment>
<dbReference type="InterPro" id="IPR025877">
    <property type="entry name" value="MobA-like_NTP_Trfase"/>
</dbReference>
<evidence type="ECO:0000313" key="3">
    <source>
        <dbReference type="EMBL" id="TMQ73877.1"/>
    </source>
</evidence>
<dbReference type="Gene3D" id="3.90.550.10">
    <property type="entry name" value="Spore Coat Polysaccharide Biosynthesis Protein SpsA, Chain A"/>
    <property type="match status" value="1"/>
</dbReference>
<evidence type="ECO:0000259" key="2">
    <source>
        <dbReference type="Pfam" id="PF12804"/>
    </source>
</evidence>
<organism evidence="3 4">
    <name type="scientific">Eiseniibacteriota bacterium</name>
    <dbReference type="NCBI Taxonomy" id="2212470"/>
    <lineage>
        <taxon>Bacteria</taxon>
        <taxon>Candidatus Eiseniibacteriota</taxon>
    </lineage>
</organism>
<name>A0A538UDG3_UNCEI</name>
<gene>
    <name evidence="3" type="ORF">E6K81_02460</name>
</gene>
<dbReference type="PANTHER" id="PTHR43777">
    <property type="entry name" value="MOLYBDENUM COFACTOR CYTIDYLYLTRANSFERASE"/>
    <property type="match status" value="1"/>
</dbReference>
<dbReference type="AlphaFoldDB" id="A0A538UDG3"/>
<protein>
    <submittedName>
        <fullName evidence="3">Nucleotidyltransferase family protein</fullName>
    </submittedName>
</protein>
<keyword evidence="3" id="KW-0808">Transferase</keyword>
<feature type="domain" description="MobA-like NTP transferase" evidence="2">
    <location>
        <begin position="27"/>
        <end position="188"/>
    </location>
</feature>
<dbReference type="Pfam" id="PF12804">
    <property type="entry name" value="NTP_transf_3"/>
    <property type="match status" value="1"/>
</dbReference>
<dbReference type="GO" id="GO:0016779">
    <property type="term" value="F:nucleotidyltransferase activity"/>
    <property type="evidence" value="ECO:0007669"/>
    <property type="project" value="UniProtKB-ARBA"/>
</dbReference>
<dbReference type="CDD" id="cd04182">
    <property type="entry name" value="GT_2_like_f"/>
    <property type="match status" value="1"/>
</dbReference>
<feature type="region of interest" description="Disordered" evidence="1">
    <location>
        <begin position="1"/>
        <end position="20"/>
    </location>
</feature>
<proteinExistence type="predicted"/>
<evidence type="ECO:0000313" key="4">
    <source>
        <dbReference type="Proteomes" id="UP000319771"/>
    </source>
</evidence>
<dbReference type="PANTHER" id="PTHR43777:SF1">
    <property type="entry name" value="MOLYBDENUM COFACTOR CYTIDYLYLTRANSFERASE"/>
    <property type="match status" value="1"/>
</dbReference>